<feature type="domain" description="Major facilitator superfamily (MFS) profile" evidence="8">
    <location>
        <begin position="21"/>
        <end position="465"/>
    </location>
</feature>
<organism evidence="9 10">
    <name type="scientific">Gluconacetobacter liquefaciens</name>
    <name type="common">Acetobacter liquefaciens</name>
    <dbReference type="NCBI Taxonomy" id="89584"/>
    <lineage>
        <taxon>Bacteria</taxon>
        <taxon>Pseudomonadati</taxon>
        <taxon>Pseudomonadota</taxon>
        <taxon>Alphaproteobacteria</taxon>
        <taxon>Acetobacterales</taxon>
        <taxon>Acetobacteraceae</taxon>
        <taxon>Gluconacetobacter</taxon>
    </lineage>
</organism>
<protein>
    <submittedName>
        <fullName evidence="9">DHA2 family multidrug resistance protein-like MFS transporter</fullName>
    </submittedName>
</protein>
<keyword evidence="3" id="KW-1003">Cell membrane</keyword>
<feature type="transmembrane region" description="Helical" evidence="7">
    <location>
        <begin position="273"/>
        <end position="298"/>
    </location>
</feature>
<dbReference type="Gene3D" id="1.20.1250.20">
    <property type="entry name" value="MFS general substrate transporter like domains"/>
    <property type="match status" value="1"/>
</dbReference>
<keyword evidence="4 7" id="KW-0812">Transmembrane</keyword>
<feature type="transmembrane region" description="Helical" evidence="7">
    <location>
        <begin position="430"/>
        <end position="450"/>
    </location>
</feature>
<feature type="transmembrane region" description="Helical" evidence="7">
    <location>
        <begin position="310"/>
        <end position="329"/>
    </location>
</feature>
<sequence>MHVIATAAPDHDSPLAIDRGALLAILLAILLAVLDYAVANIALPTIGADLHASASVSIWVVNAYQLVNCMLLLPLAAVAERIGAKKVCLGGLTVLMGGSLLCALSHHIVTLAFARGVQGAGGAAIMAVNTALIRMVCPPARLGHCLALNSLTTALSVALGPSVAAAILYCTGSWRWLFLFNLPAGALVFALCKARLPATPPVQRLIDPLSILLNMAAFCLILTGSDFLARNEWASGGALLVLLGATAGGLLLARQKDHATPLMPVDLLARPAFSIGAATCFLGYTAANFFMISIPFSLTGLFGRSPVTTGLLITAWPASMVAMGPLVGWLSDRVPAGTLSSIGLAINGFGFLMVRMTPLDAGDFDIMWRFALAGVGFAMFVSPNNRAIVLAAPHDRSASASGMIALSRIMGQTCGATLVAMIMARVADRPTLLCLDYAVAVAWAAALLSLSRKITRRPTCSFPAA</sequence>
<feature type="transmembrane region" description="Helical" evidence="7">
    <location>
        <begin position="405"/>
        <end position="424"/>
    </location>
</feature>
<reference evidence="9 10" key="1">
    <citation type="submission" date="2018-07" db="EMBL/GenBank/DDBJ databases">
        <title>Genomic Encyclopedia of Type Strains, Phase IV (KMG-IV): sequencing the most valuable type-strain genomes for metagenomic binning, comparative biology and taxonomic classification.</title>
        <authorList>
            <person name="Goeker M."/>
        </authorList>
    </citation>
    <scope>NUCLEOTIDE SEQUENCE [LARGE SCALE GENOMIC DNA]</scope>
    <source>
        <strain evidence="9 10">DSM 5603</strain>
    </source>
</reference>
<dbReference type="CDD" id="cd17321">
    <property type="entry name" value="MFS_MMR_MDR_like"/>
    <property type="match status" value="1"/>
</dbReference>
<feature type="transmembrane region" description="Helical" evidence="7">
    <location>
        <begin position="336"/>
        <end position="354"/>
    </location>
</feature>
<dbReference type="RefSeq" id="WP_170143099.1">
    <property type="nucleotide sequence ID" value="NZ_BJMI01000035.1"/>
</dbReference>
<dbReference type="PANTHER" id="PTHR42718:SF46">
    <property type="entry name" value="BLR6921 PROTEIN"/>
    <property type="match status" value="1"/>
</dbReference>
<keyword evidence="2" id="KW-0813">Transport</keyword>
<evidence type="ECO:0000256" key="6">
    <source>
        <dbReference type="ARBA" id="ARBA00023136"/>
    </source>
</evidence>
<evidence type="ECO:0000313" key="10">
    <source>
        <dbReference type="Proteomes" id="UP000254958"/>
    </source>
</evidence>
<evidence type="ECO:0000259" key="8">
    <source>
        <dbReference type="PROSITE" id="PS50850"/>
    </source>
</evidence>
<dbReference type="InterPro" id="IPR020846">
    <property type="entry name" value="MFS_dom"/>
</dbReference>
<dbReference type="GO" id="GO:0022857">
    <property type="term" value="F:transmembrane transporter activity"/>
    <property type="evidence" value="ECO:0007669"/>
    <property type="project" value="InterPro"/>
</dbReference>
<feature type="transmembrane region" description="Helical" evidence="7">
    <location>
        <begin position="174"/>
        <end position="193"/>
    </location>
</feature>
<evidence type="ECO:0000256" key="7">
    <source>
        <dbReference type="SAM" id="Phobius"/>
    </source>
</evidence>
<feature type="transmembrane region" description="Helical" evidence="7">
    <location>
        <begin position="366"/>
        <end position="384"/>
    </location>
</feature>
<dbReference type="PROSITE" id="PS50850">
    <property type="entry name" value="MFS"/>
    <property type="match status" value="1"/>
</dbReference>
<dbReference type="SUPFAM" id="SSF103473">
    <property type="entry name" value="MFS general substrate transporter"/>
    <property type="match status" value="1"/>
</dbReference>
<keyword evidence="5 7" id="KW-1133">Transmembrane helix</keyword>
<feature type="transmembrane region" description="Helical" evidence="7">
    <location>
        <begin position="233"/>
        <end position="253"/>
    </location>
</feature>
<gene>
    <name evidence="9" type="ORF">C7453_101648</name>
</gene>
<evidence type="ECO:0000256" key="2">
    <source>
        <dbReference type="ARBA" id="ARBA00022448"/>
    </source>
</evidence>
<dbReference type="GO" id="GO:0005886">
    <property type="term" value="C:plasma membrane"/>
    <property type="evidence" value="ECO:0007669"/>
    <property type="project" value="UniProtKB-SubCell"/>
</dbReference>
<dbReference type="PANTHER" id="PTHR42718">
    <property type="entry name" value="MAJOR FACILITATOR SUPERFAMILY MULTIDRUG TRANSPORTER MFSC"/>
    <property type="match status" value="1"/>
</dbReference>
<evidence type="ECO:0000256" key="1">
    <source>
        <dbReference type="ARBA" id="ARBA00004651"/>
    </source>
</evidence>
<dbReference type="Gene3D" id="1.20.1720.10">
    <property type="entry name" value="Multidrug resistance protein D"/>
    <property type="match status" value="1"/>
</dbReference>
<evidence type="ECO:0000313" key="9">
    <source>
        <dbReference type="EMBL" id="RDI40849.1"/>
    </source>
</evidence>
<comment type="subcellular location">
    <subcellularLocation>
        <location evidence="1">Cell membrane</location>
        <topology evidence="1">Multi-pass membrane protein</topology>
    </subcellularLocation>
</comment>
<dbReference type="InterPro" id="IPR011701">
    <property type="entry name" value="MFS"/>
</dbReference>
<keyword evidence="6 7" id="KW-0472">Membrane</keyword>
<dbReference type="AlphaFoldDB" id="A0A370GCP4"/>
<feature type="transmembrane region" description="Helical" evidence="7">
    <location>
        <begin position="145"/>
        <end position="168"/>
    </location>
</feature>
<proteinExistence type="predicted"/>
<evidence type="ECO:0000256" key="5">
    <source>
        <dbReference type="ARBA" id="ARBA00022989"/>
    </source>
</evidence>
<evidence type="ECO:0000256" key="3">
    <source>
        <dbReference type="ARBA" id="ARBA00022475"/>
    </source>
</evidence>
<name>A0A370GCP4_GLULI</name>
<feature type="transmembrane region" description="Helical" evidence="7">
    <location>
        <begin position="21"/>
        <end position="43"/>
    </location>
</feature>
<evidence type="ECO:0000256" key="4">
    <source>
        <dbReference type="ARBA" id="ARBA00022692"/>
    </source>
</evidence>
<dbReference type="Proteomes" id="UP000254958">
    <property type="component" value="Unassembled WGS sequence"/>
</dbReference>
<comment type="caution">
    <text evidence="9">The sequence shown here is derived from an EMBL/GenBank/DDBJ whole genome shotgun (WGS) entry which is preliminary data.</text>
</comment>
<dbReference type="Pfam" id="PF07690">
    <property type="entry name" value="MFS_1"/>
    <property type="match status" value="2"/>
</dbReference>
<feature type="transmembrane region" description="Helical" evidence="7">
    <location>
        <begin position="205"/>
        <end position="227"/>
    </location>
</feature>
<keyword evidence="10" id="KW-1185">Reference proteome</keyword>
<feature type="transmembrane region" description="Helical" evidence="7">
    <location>
        <begin position="112"/>
        <end position="133"/>
    </location>
</feature>
<feature type="transmembrane region" description="Helical" evidence="7">
    <location>
        <begin position="87"/>
        <end position="106"/>
    </location>
</feature>
<feature type="transmembrane region" description="Helical" evidence="7">
    <location>
        <begin position="55"/>
        <end position="75"/>
    </location>
</feature>
<dbReference type="InterPro" id="IPR036259">
    <property type="entry name" value="MFS_trans_sf"/>
</dbReference>
<dbReference type="EMBL" id="QQAW01000001">
    <property type="protein sequence ID" value="RDI40849.1"/>
    <property type="molecule type" value="Genomic_DNA"/>
</dbReference>
<accession>A0A370GCP4</accession>